<keyword evidence="3" id="KW-1185">Reference proteome</keyword>
<organism evidence="2 3">
    <name type="scientific">Stentor coeruleus</name>
    <dbReference type="NCBI Taxonomy" id="5963"/>
    <lineage>
        <taxon>Eukaryota</taxon>
        <taxon>Sar</taxon>
        <taxon>Alveolata</taxon>
        <taxon>Ciliophora</taxon>
        <taxon>Postciliodesmatophora</taxon>
        <taxon>Heterotrichea</taxon>
        <taxon>Heterotrichida</taxon>
        <taxon>Stentoridae</taxon>
        <taxon>Stentor</taxon>
    </lineage>
</organism>
<dbReference type="EMBL" id="MPUH01000524">
    <property type="protein sequence ID" value="OMJ78389.1"/>
    <property type="molecule type" value="Genomic_DNA"/>
</dbReference>
<dbReference type="Proteomes" id="UP000187209">
    <property type="component" value="Unassembled WGS sequence"/>
</dbReference>
<name>A0A1R2BNJ4_9CILI</name>
<protein>
    <submittedName>
        <fullName evidence="2">Uncharacterized protein</fullName>
    </submittedName>
</protein>
<reference evidence="2 3" key="1">
    <citation type="submission" date="2016-11" db="EMBL/GenBank/DDBJ databases">
        <title>The macronuclear genome of Stentor coeruleus: a giant cell with tiny introns.</title>
        <authorList>
            <person name="Slabodnick M."/>
            <person name="Ruby J.G."/>
            <person name="Reiff S.B."/>
            <person name="Swart E.C."/>
            <person name="Gosai S."/>
            <person name="Prabakaran S."/>
            <person name="Witkowska E."/>
            <person name="Larue G.E."/>
            <person name="Fisher S."/>
            <person name="Freeman R.M."/>
            <person name="Gunawardena J."/>
            <person name="Chu W."/>
            <person name="Stover N.A."/>
            <person name="Gregory B.D."/>
            <person name="Nowacki M."/>
            <person name="Derisi J."/>
            <person name="Roy S.W."/>
            <person name="Marshall W.F."/>
            <person name="Sood P."/>
        </authorList>
    </citation>
    <scope>NUCLEOTIDE SEQUENCE [LARGE SCALE GENOMIC DNA]</scope>
    <source>
        <strain evidence="2">WM001</strain>
    </source>
</reference>
<gene>
    <name evidence="2" type="ORF">SteCoe_21822</name>
</gene>
<accession>A0A1R2BNJ4</accession>
<comment type="caution">
    <text evidence="2">The sequence shown here is derived from an EMBL/GenBank/DDBJ whole genome shotgun (WGS) entry which is preliminary data.</text>
</comment>
<feature type="region of interest" description="Disordered" evidence="1">
    <location>
        <begin position="15"/>
        <end position="36"/>
    </location>
</feature>
<proteinExistence type="predicted"/>
<evidence type="ECO:0000256" key="1">
    <source>
        <dbReference type="SAM" id="MobiDB-lite"/>
    </source>
</evidence>
<evidence type="ECO:0000313" key="2">
    <source>
        <dbReference type="EMBL" id="OMJ78389.1"/>
    </source>
</evidence>
<sequence length="77" mass="8794">MGACVGAKRKKIEVIPDRHKNSISSTKNDQESERKTSRYLVCKQGVEPLSLKIENEPVLMDPKENPMYQAHKRKLSV</sequence>
<evidence type="ECO:0000313" key="3">
    <source>
        <dbReference type="Proteomes" id="UP000187209"/>
    </source>
</evidence>
<dbReference type="AlphaFoldDB" id="A0A1R2BNJ4"/>